<feature type="domain" description="ABC transporter" evidence="8">
    <location>
        <begin position="323"/>
        <end position="565"/>
    </location>
</feature>
<feature type="transmembrane region" description="Helical" evidence="7">
    <location>
        <begin position="20"/>
        <end position="40"/>
    </location>
</feature>
<feature type="domain" description="ABC transmembrane type-1" evidence="9">
    <location>
        <begin position="26"/>
        <end position="298"/>
    </location>
</feature>
<evidence type="ECO:0000259" key="8">
    <source>
        <dbReference type="PROSITE" id="PS50893"/>
    </source>
</evidence>
<feature type="transmembrane region" description="Helical" evidence="7">
    <location>
        <begin position="137"/>
        <end position="157"/>
    </location>
</feature>
<dbReference type="SUPFAM" id="SSF90123">
    <property type="entry name" value="ABC transporter transmembrane region"/>
    <property type="match status" value="1"/>
</dbReference>
<keyword evidence="3" id="KW-0547">Nucleotide-binding</keyword>
<dbReference type="GO" id="GO:0005524">
    <property type="term" value="F:ATP binding"/>
    <property type="evidence" value="ECO:0007669"/>
    <property type="project" value="UniProtKB-KW"/>
</dbReference>
<protein>
    <submittedName>
        <fullName evidence="10">ABC transporter ATP-binding protein</fullName>
    </submittedName>
</protein>
<organism evidence="10 11">
    <name type="scientific">Candidatus Competibacter phosphatis</name>
    <dbReference type="NCBI Taxonomy" id="221280"/>
    <lineage>
        <taxon>Bacteria</taxon>
        <taxon>Pseudomonadati</taxon>
        <taxon>Pseudomonadota</taxon>
        <taxon>Gammaproteobacteria</taxon>
        <taxon>Candidatus Competibacteraceae</taxon>
        <taxon>Candidatus Competibacter</taxon>
    </lineage>
</organism>
<keyword evidence="11" id="KW-1185">Reference proteome</keyword>
<keyword evidence="5 7" id="KW-1133">Transmembrane helix</keyword>
<evidence type="ECO:0000313" key="11">
    <source>
        <dbReference type="Proteomes" id="UP000760480"/>
    </source>
</evidence>
<evidence type="ECO:0000256" key="6">
    <source>
        <dbReference type="ARBA" id="ARBA00023136"/>
    </source>
</evidence>
<dbReference type="Gene3D" id="1.20.1560.10">
    <property type="entry name" value="ABC transporter type 1, transmembrane domain"/>
    <property type="match status" value="1"/>
</dbReference>
<keyword evidence="4 10" id="KW-0067">ATP-binding</keyword>
<dbReference type="SUPFAM" id="SSF52540">
    <property type="entry name" value="P-loop containing nucleoside triphosphate hydrolases"/>
    <property type="match status" value="1"/>
</dbReference>
<dbReference type="InterPro" id="IPR011527">
    <property type="entry name" value="ABC1_TM_dom"/>
</dbReference>
<feature type="transmembrane region" description="Helical" evidence="7">
    <location>
        <begin position="245"/>
        <end position="266"/>
    </location>
</feature>
<dbReference type="InterPro" id="IPR003439">
    <property type="entry name" value="ABC_transporter-like_ATP-bd"/>
</dbReference>
<dbReference type="Pfam" id="PF00005">
    <property type="entry name" value="ABC_tran"/>
    <property type="match status" value="1"/>
</dbReference>
<evidence type="ECO:0000256" key="5">
    <source>
        <dbReference type="ARBA" id="ARBA00022989"/>
    </source>
</evidence>
<evidence type="ECO:0000256" key="7">
    <source>
        <dbReference type="SAM" id="Phobius"/>
    </source>
</evidence>
<comment type="caution">
    <text evidence="10">The sequence shown here is derived from an EMBL/GenBank/DDBJ whole genome shotgun (WGS) entry which is preliminary data.</text>
</comment>
<dbReference type="Proteomes" id="UP000760480">
    <property type="component" value="Unassembled WGS sequence"/>
</dbReference>
<feature type="transmembrane region" description="Helical" evidence="7">
    <location>
        <begin position="163"/>
        <end position="183"/>
    </location>
</feature>
<dbReference type="PANTHER" id="PTHR24221">
    <property type="entry name" value="ATP-BINDING CASSETTE SUB-FAMILY B"/>
    <property type="match status" value="1"/>
</dbReference>
<evidence type="ECO:0000256" key="1">
    <source>
        <dbReference type="ARBA" id="ARBA00004651"/>
    </source>
</evidence>
<dbReference type="InterPro" id="IPR027417">
    <property type="entry name" value="P-loop_NTPase"/>
</dbReference>
<dbReference type="PROSITE" id="PS00211">
    <property type="entry name" value="ABC_TRANSPORTER_1"/>
    <property type="match status" value="1"/>
</dbReference>
<evidence type="ECO:0000259" key="9">
    <source>
        <dbReference type="PROSITE" id="PS50929"/>
    </source>
</evidence>
<reference evidence="10 11" key="1">
    <citation type="submission" date="2019-03" db="EMBL/GenBank/DDBJ databases">
        <title>Metabolic reconstructions from genomes of highly enriched 'Candidatus Accumulibacter' and 'Candidatus Competibacter' bioreactor populations.</title>
        <authorList>
            <person name="Annavajhala M.K."/>
            <person name="Welles L."/>
            <person name="Abbas B."/>
            <person name="Sorokin D."/>
            <person name="Park H."/>
            <person name="Van Loosdrecht M."/>
            <person name="Chandran K."/>
        </authorList>
    </citation>
    <scope>NUCLEOTIDE SEQUENCE [LARGE SCALE GENOMIC DNA]</scope>
    <source>
        <strain evidence="10 11">SBR_G</strain>
    </source>
</reference>
<dbReference type="InterPro" id="IPR017871">
    <property type="entry name" value="ABC_transporter-like_CS"/>
</dbReference>
<keyword evidence="6 7" id="KW-0472">Membrane</keyword>
<proteinExistence type="predicted"/>
<dbReference type="EMBL" id="SPMZ01000040">
    <property type="protein sequence ID" value="NMQ20192.1"/>
    <property type="molecule type" value="Genomic_DNA"/>
</dbReference>
<dbReference type="PROSITE" id="PS50893">
    <property type="entry name" value="ABC_TRANSPORTER_2"/>
    <property type="match status" value="1"/>
</dbReference>
<evidence type="ECO:0000256" key="2">
    <source>
        <dbReference type="ARBA" id="ARBA00022692"/>
    </source>
</evidence>
<dbReference type="InterPro" id="IPR003593">
    <property type="entry name" value="AAA+_ATPase"/>
</dbReference>
<evidence type="ECO:0000313" key="10">
    <source>
        <dbReference type="EMBL" id="NMQ20192.1"/>
    </source>
</evidence>
<gene>
    <name evidence="10" type="ORF">E4P82_13875</name>
</gene>
<evidence type="ECO:0000256" key="3">
    <source>
        <dbReference type="ARBA" id="ARBA00022741"/>
    </source>
</evidence>
<dbReference type="PROSITE" id="PS50929">
    <property type="entry name" value="ABC_TM1F"/>
    <property type="match status" value="1"/>
</dbReference>
<name>A0ABX1TNB6_9GAMM</name>
<dbReference type="InterPro" id="IPR039421">
    <property type="entry name" value="Type_1_exporter"/>
</dbReference>
<accession>A0ABX1TNB6</accession>
<dbReference type="Gene3D" id="3.40.50.300">
    <property type="entry name" value="P-loop containing nucleotide triphosphate hydrolases"/>
    <property type="match status" value="1"/>
</dbReference>
<feature type="transmembrane region" description="Helical" evidence="7">
    <location>
        <begin position="52"/>
        <end position="75"/>
    </location>
</feature>
<sequence length="574" mass="62453">MKPPQSPTPLGSRWRRWLWLRLAANGLGQALTALFATVLIGHVVDHWLRQSAVLTLALAGPALGLVCTAAIHAWLRLRERVDAEQLGQDYAYRMRLALFDRLGTLSPRLAQRRGRGGLLLRFIGDLTALRQWTSLGLARLSVAGTTALAALLGLAWLDAALALAIAMPLIAGIGAALWLGGPLRRAVRETRRRQSRLASQVHEQIAALSVVQVCNRTQSERRRLSRQGQRLRDAMLARAAISGRLRAITEVTTALATLMVLMTGVIETAYGLSTPGTVIGAMAIVHLLLPGVRDLGRAHEYWHGYQVAQEKIRQFMELPSLSVERPDARALVPANGRLEFDAVGVNGVLEELGSSAGPGRIIAIVGPNGAGKSTLLSLAARLFDPDRGTVRLDGQNLADCTLASIRRTVGMVSDELPLLRGSIARNLRYRWRNAPDEEVARVCALCGVDQLLQTLPAGERTVLQERGANLSLGQRQRIALARAVLGDPSVLLLDEPDAHLDTDSSAVLDRVLARYRGTVLMVTHRRERLFQADEIWHLADGRLVETGPPLRLLNGDGPTRHLFGTETQPRAAVG</sequence>
<dbReference type="SMART" id="SM00382">
    <property type="entry name" value="AAA"/>
    <property type="match status" value="1"/>
</dbReference>
<dbReference type="PANTHER" id="PTHR24221:SF614">
    <property type="entry name" value="GLUTATHIONE_L-CYSTEINE TRANSPORT SYSTEM ATP-BINDING_PERMEASE PROTEIN CYDC"/>
    <property type="match status" value="1"/>
</dbReference>
<comment type="subcellular location">
    <subcellularLocation>
        <location evidence="1">Cell membrane</location>
        <topology evidence="1">Multi-pass membrane protein</topology>
    </subcellularLocation>
</comment>
<dbReference type="InterPro" id="IPR036640">
    <property type="entry name" value="ABC1_TM_sf"/>
</dbReference>
<evidence type="ECO:0000256" key="4">
    <source>
        <dbReference type="ARBA" id="ARBA00022840"/>
    </source>
</evidence>
<dbReference type="Pfam" id="PF00664">
    <property type="entry name" value="ABC_membrane"/>
    <property type="match status" value="1"/>
</dbReference>
<keyword evidence="2 7" id="KW-0812">Transmembrane</keyword>